<dbReference type="AlphaFoldDB" id="A0A837NLM3"/>
<dbReference type="GO" id="GO:0004527">
    <property type="term" value="F:exonuclease activity"/>
    <property type="evidence" value="ECO:0007669"/>
    <property type="project" value="UniProtKB-KW"/>
</dbReference>
<dbReference type="SUPFAM" id="SSF50249">
    <property type="entry name" value="Nucleic acid-binding proteins"/>
    <property type="match status" value="1"/>
</dbReference>
<keyword evidence="3" id="KW-0269">Exonuclease</keyword>
<evidence type="ECO:0000259" key="4">
    <source>
        <dbReference type="Pfam" id="PF17876"/>
    </source>
</evidence>
<keyword evidence="2" id="KW-0378">Hydrolase</keyword>
<organism evidence="5">
    <name type="scientific">Lactiplantibacillus plantarum 2025</name>
    <dbReference type="NCBI Taxonomy" id="1385856"/>
    <lineage>
        <taxon>Bacteria</taxon>
        <taxon>Bacillati</taxon>
        <taxon>Bacillota</taxon>
        <taxon>Bacilli</taxon>
        <taxon>Lactobacillales</taxon>
        <taxon>Lactobacillaceae</taxon>
        <taxon>Lactiplantibacillus</taxon>
    </lineage>
</organism>
<accession>A0A837NLM3</accession>
<evidence type="ECO:0000256" key="3">
    <source>
        <dbReference type="ARBA" id="ARBA00022839"/>
    </source>
</evidence>
<dbReference type="InterPro" id="IPR012340">
    <property type="entry name" value="NA-bd_OB-fold"/>
</dbReference>
<gene>
    <name evidence="5" type="ORF">N876_0201615</name>
</gene>
<dbReference type="Pfam" id="PF17876">
    <property type="entry name" value="CSD2"/>
    <property type="match status" value="1"/>
</dbReference>
<dbReference type="EMBL" id="AVFJ02000003">
    <property type="protein sequence ID" value="KPL56954.1"/>
    <property type="molecule type" value="Genomic_DNA"/>
</dbReference>
<reference evidence="5" key="1">
    <citation type="journal article" date="2016" name="Genome Announc.">
        <title>Draft Genome Sequence of Lactobacillus plantarum 2025.</title>
        <authorList>
            <person name="Karlyshev A.V."/>
            <person name="Khlebnikov V.C."/>
            <person name="Kosarev I.V."/>
            <person name="Abramov V.M."/>
        </authorList>
    </citation>
    <scope>NUCLEOTIDE SEQUENCE [LARGE SCALE GENOMIC DNA]</scope>
    <source>
        <strain evidence="5">2025</strain>
    </source>
</reference>
<evidence type="ECO:0000256" key="1">
    <source>
        <dbReference type="ARBA" id="ARBA00022722"/>
    </source>
</evidence>
<proteinExistence type="predicted"/>
<name>A0A837NLM3_LACPN</name>
<keyword evidence="1" id="KW-0540">Nuclease</keyword>
<evidence type="ECO:0000256" key="2">
    <source>
        <dbReference type="ARBA" id="ARBA00022801"/>
    </source>
</evidence>
<evidence type="ECO:0000313" key="5">
    <source>
        <dbReference type="EMBL" id="KPL56954.1"/>
    </source>
</evidence>
<protein>
    <recommendedName>
        <fullName evidence="4">RNase II/RNase R cold shock domain-containing protein</fullName>
    </recommendedName>
</protein>
<sequence>MAAYPDAQHPTRMIGIAKQVIGSVDDPGMDVLQVVYQHDVPSVFPEEVTDEANRIPDYVTDEEKVGRVDITDQPLVTIDGAESKDLDDAVVAWRLPNGNFHLAFTLRMLAIMSPRTLS</sequence>
<dbReference type="InterPro" id="IPR040476">
    <property type="entry name" value="CSD2"/>
</dbReference>
<comment type="caution">
    <text evidence="5">The sequence shown here is derived from an EMBL/GenBank/DDBJ whole genome shotgun (WGS) entry which is preliminary data.</text>
</comment>
<feature type="domain" description="RNase II/RNase R cold shock" evidence="4">
    <location>
        <begin position="4"/>
        <end position="45"/>
    </location>
</feature>